<dbReference type="Gene3D" id="3.40.30.10">
    <property type="entry name" value="Glutaredoxin"/>
    <property type="match status" value="1"/>
</dbReference>
<proteinExistence type="predicted"/>
<dbReference type="RefSeq" id="WP_170122624.1">
    <property type="nucleotide sequence ID" value="NZ_QGHA01000001.1"/>
</dbReference>
<dbReference type="InterPro" id="IPR036249">
    <property type="entry name" value="Thioredoxin-like_sf"/>
</dbReference>
<sequence length="136" mass="16066">MVTNPYCSHCSNIHALLKDWIERNPNLQLRIVFAALNHEQDPRMPVARHLMMLNNITDKQVVENALNAWYLQDNKNYKEWAKSYPTIFNDNASEQISKQYEWCQMAEIKATSTILVDGHRLPDNYQLQDIRYLLTE</sequence>
<evidence type="ECO:0000313" key="1">
    <source>
        <dbReference type="EMBL" id="PWK80343.1"/>
    </source>
</evidence>
<reference evidence="1 2" key="1">
    <citation type="submission" date="2018-05" db="EMBL/GenBank/DDBJ databases">
        <title>Genomic Encyclopedia of Archaeal and Bacterial Type Strains, Phase II (KMG-II): from individual species to whole genera.</title>
        <authorList>
            <person name="Goeker M."/>
        </authorList>
    </citation>
    <scope>NUCLEOTIDE SEQUENCE [LARGE SCALE GENOMIC DNA]</scope>
    <source>
        <strain evidence="1 2">DSM 19975</strain>
    </source>
</reference>
<dbReference type="EMBL" id="QGHA01000001">
    <property type="protein sequence ID" value="PWK80343.1"/>
    <property type="molecule type" value="Genomic_DNA"/>
</dbReference>
<accession>A0A316HJK7</accession>
<evidence type="ECO:0008006" key="3">
    <source>
        <dbReference type="Google" id="ProtNLM"/>
    </source>
</evidence>
<name>A0A316HJK7_9SPHI</name>
<dbReference type="AlphaFoldDB" id="A0A316HJK7"/>
<dbReference type="Proteomes" id="UP000245678">
    <property type="component" value="Unassembled WGS sequence"/>
</dbReference>
<protein>
    <recommendedName>
        <fullName evidence="3">Thioredoxin-like protein</fullName>
    </recommendedName>
</protein>
<gene>
    <name evidence="1" type="ORF">LX99_00808</name>
</gene>
<keyword evidence="2" id="KW-1185">Reference proteome</keyword>
<comment type="caution">
    <text evidence="1">The sequence shown here is derived from an EMBL/GenBank/DDBJ whole genome shotgun (WGS) entry which is preliminary data.</text>
</comment>
<dbReference type="SUPFAM" id="SSF52833">
    <property type="entry name" value="Thioredoxin-like"/>
    <property type="match status" value="1"/>
</dbReference>
<evidence type="ECO:0000313" key="2">
    <source>
        <dbReference type="Proteomes" id="UP000245678"/>
    </source>
</evidence>
<organism evidence="1 2">
    <name type="scientific">Mucilaginibacter oryzae</name>
    <dbReference type="NCBI Taxonomy" id="468058"/>
    <lineage>
        <taxon>Bacteria</taxon>
        <taxon>Pseudomonadati</taxon>
        <taxon>Bacteroidota</taxon>
        <taxon>Sphingobacteriia</taxon>
        <taxon>Sphingobacteriales</taxon>
        <taxon>Sphingobacteriaceae</taxon>
        <taxon>Mucilaginibacter</taxon>
    </lineage>
</organism>